<comment type="subcellular location">
    <subcellularLocation>
        <location evidence="1">Golgi apparatus membrane</location>
        <topology evidence="1">Peripheral membrane protein</topology>
    </subcellularLocation>
</comment>
<dbReference type="PANTHER" id="PTHR31658">
    <property type="entry name" value="CONSERVED OLIGOMERIC GOLGI COMPLEX SUBUNIT 1"/>
    <property type="match status" value="1"/>
</dbReference>
<evidence type="ECO:0000256" key="1">
    <source>
        <dbReference type="ARBA" id="ARBA00004395"/>
    </source>
</evidence>
<dbReference type="Proteomes" id="UP000182658">
    <property type="component" value="Unassembled WGS sequence"/>
</dbReference>
<evidence type="ECO:0000256" key="7">
    <source>
        <dbReference type="ARBA" id="ARBA00023136"/>
    </source>
</evidence>
<dbReference type="GO" id="GO:0017119">
    <property type="term" value="C:Golgi transport complex"/>
    <property type="evidence" value="ECO:0007669"/>
    <property type="project" value="InterPro"/>
</dbReference>
<dbReference type="PANTHER" id="PTHR31658:SF0">
    <property type="entry name" value="CONSERVED OLIGOMERIC GOLGI COMPLEX SUBUNIT 1"/>
    <property type="match status" value="1"/>
</dbReference>
<dbReference type="OrthoDB" id="46189at2759"/>
<accession>A0A1J7JT82</accession>
<evidence type="ECO:0000256" key="5">
    <source>
        <dbReference type="ARBA" id="ARBA00022927"/>
    </source>
</evidence>
<dbReference type="AlphaFoldDB" id="A0A1J7JT82"/>
<keyword evidence="4" id="KW-0813">Transport</keyword>
<feature type="non-terminal residue" evidence="9">
    <location>
        <position position="1"/>
    </location>
</feature>
<dbReference type="InParanoid" id="A0A1J7JT82"/>
<evidence type="ECO:0000256" key="2">
    <source>
        <dbReference type="ARBA" id="ARBA00006653"/>
    </source>
</evidence>
<reference evidence="9 10" key="1">
    <citation type="submission" date="2016-10" db="EMBL/GenBank/DDBJ databases">
        <title>Draft genome sequence of Coniochaeta ligniaria NRRL30616, a lignocellulolytic fungus for bioabatement of inhibitors in plant biomass hydrolysates.</title>
        <authorList>
            <consortium name="DOE Joint Genome Institute"/>
            <person name="Jimenez D.J."/>
            <person name="Hector R.E."/>
            <person name="Riley R."/>
            <person name="Sun H."/>
            <person name="Grigoriev I.V."/>
            <person name="Van Elsas J.D."/>
            <person name="Nichols N.N."/>
        </authorList>
    </citation>
    <scope>NUCLEOTIDE SEQUENCE [LARGE SCALE GENOMIC DNA]</scope>
    <source>
        <strain evidence="9 10">NRRL 30616</strain>
    </source>
</reference>
<dbReference type="STRING" id="1408157.A0A1J7JT82"/>
<dbReference type="GO" id="GO:0006891">
    <property type="term" value="P:intra-Golgi vesicle-mediated transport"/>
    <property type="evidence" value="ECO:0007669"/>
    <property type="project" value="InterPro"/>
</dbReference>
<name>A0A1J7JT82_9PEZI</name>
<dbReference type="GO" id="GO:0015031">
    <property type="term" value="P:protein transport"/>
    <property type="evidence" value="ECO:0007669"/>
    <property type="project" value="UniProtKB-KW"/>
</dbReference>
<dbReference type="Pfam" id="PF08700">
    <property type="entry name" value="VPS51_Exo84_N"/>
    <property type="match status" value="1"/>
</dbReference>
<dbReference type="InterPro" id="IPR033370">
    <property type="entry name" value="COG1"/>
</dbReference>
<keyword evidence="7" id="KW-0472">Membrane</keyword>
<feature type="non-terminal residue" evidence="9">
    <location>
        <position position="805"/>
    </location>
</feature>
<organism evidence="9 10">
    <name type="scientific">Coniochaeta ligniaria NRRL 30616</name>
    <dbReference type="NCBI Taxonomy" id="1408157"/>
    <lineage>
        <taxon>Eukaryota</taxon>
        <taxon>Fungi</taxon>
        <taxon>Dikarya</taxon>
        <taxon>Ascomycota</taxon>
        <taxon>Pezizomycotina</taxon>
        <taxon>Sordariomycetes</taxon>
        <taxon>Sordariomycetidae</taxon>
        <taxon>Coniochaetales</taxon>
        <taxon>Coniochaetaceae</taxon>
        <taxon>Coniochaeta</taxon>
    </lineage>
</organism>
<keyword evidence="5" id="KW-0653">Protein transport</keyword>
<keyword evidence="10" id="KW-1185">Reference proteome</keyword>
<proteinExistence type="inferred from homology"/>
<dbReference type="EMBL" id="KV875094">
    <property type="protein sequence ID" value="OIW33208.1"/>
    <property type="molecule type" value="Genomic_DNA"/>
</dbReference>
<evidence type="ECO:0000256" key="6">
    <source>
        <dbReference type="ARBA" id="ARBA00023034"/>
    </source>
</evidence>
<gene>
    <name evidence="9" type="ORF">CONLIGDRAFT_554286</name>
</gene>
<keyword evidence="6" id="KW-0333">Golgi apparatus</keyword>
<dbReference type="GO" id="GO:0000139">
    <property type="term" value="C:Golgi membrane"/>
    <property type="evidence" value="ECO:0007669"/>
    <property type="project" value="UniProtKB-SubCell"/>
</dbReference>
<feature type="region of interest" description="Disordered" evidence="8">
    <location>
        <begin position="689"/>
        <end position="728"/>
    </location>
</feature>
<evidence type="ECO:0000256" key="3">
    <source>
        <dbReference type="ARBA" id="ARBA00020978"/>
    </source>
</evidence>
<comment type="similarity">
    <text evidence="2">Belongs to the COG1 family.</text>
</comment>
<protein>
    <recommendedName>
        <fullName evidence="3">Conserved oligomeric Golgi complex subunit 1</fullName>
    </recommendedName>
</protein>
<evidence type="ECO:0000256" key="4">
    <source>
        <dbReference type="ARBA" id="ARBA00022448"/>
    </source>
</evidence>
<evidence type="ECO:0000313" key="10">
    <source>
        <dbReference type="Proteomes" id="UP000182658"/>
    </source>
</evidence>
<evidence type="ECO:0000313" key="9">
    <source>
        <dbReference type="EMBL" id="OIW33208.1"/>
    </source>
</evidence>
<feature type="compositionally biased region" description="Polar residues" evidence="8">
    <location>
        <begin position="718"/>
        <end position="728"/>
    </location>
</feature>
<sequence length="805" mass="89365">SSSSAIFSNPSTTLPQIRAIHKALHAAVDDKRSRLRVQVGSSYRDLLGTADAIVEMRGDMDGVLETLGRMGARCGRGVVGRKVGGLGEFVGEAEDGGRGGEMGTAARARLVEGAALAVERLLRGRGGGMGKMGDEEVGSRGERLLVAAKVLVLSRLLVKSLGDEGFERSVRSAVAAAKKSLESSRRRLLRIVDKVLQSVGEKDQREDVLKALAAYSLASSSGARDTLFYLLKVRREAMHLTFELDEDERTRAADDLLRGMRLYTKTLLDVPALVPQKLTGALGALKKNPLIKDAALRNIEGLRLDLYERWCGDEIEYFTPFIRHDDLDRNDAREMLAGWAEKGADVLLQGLEKTLASMTEFKAIVELRTSVLKLWISEGGRVKGIDTSNLLDRIRNLINKHMLEVVEAKVNKLRLVGSEVSATIESWREVASSEPQDFWDPDSFDMDLANGAAHFTQDVISRLYGRSDVVSKAVASYKSWYKVIDDVGQVVEQLKRQRWDNDVDEIEDEETIEQRQQLLSKDDPRALHDHLNKSLIKAFKSLDEHLTALRNSSEETDNCSPVAMYLLRVIRDIRYHLPALEPIKAFGLDLLPLLHERVASNVADRALASWSANHQSRVVGRGLWEGEPELPTSPSPDCFQFLRELSMSMSDAGMDLWYPALVTALKRAVNRYLRERWWKHVEDLKEAKSTATADVKIQESEGTAGEEEDSSAEGANGDQDTAVASDQGRTSEELKDVLIQWLFDISYLRCGLSLPSSSDSPLGGLTELEGMVFERTELDAAARQQITKASQEYWKRTSLLFGLLA</sequence>
<evidence type="ECO:0000256" key="8">
    <source>
        <dbReference type="SAM" id="MobiDB-lite"/>
    </source>
</evidence>